<reference evidence="2 3" key="1">
    <citation type="submission" date="2020-08" db="EMBL/GenBank/DDBJ databases">
        <authorList>
            <person name="Koutsovoulos G."/>
            <person name="Danchin GJ E."/>
        </authorList>
    </citation>
    <scope>NUCLEOTIDE SEQUENCE [LARGE SCALE GENOMIC DNA]</scope>
</reference>
<proteinExistence type="inferred from homology"/>
<comment type="similarity">
    <text evidence="1">Belongs to the peptidase C13 family.</text>
</comment>
<dbReference type="PANTHER" id="PTHR12000">
    <property type="entry name" value="HEMOGLOBINASE FAMILY MEMBER"/>
    <property type="match status" value="1"/>
</dbReference>
<dbReference type="InterPro" id="IPR001096">
    <property type="entry name" value="Peptidase_C13"/>
</dbReference>
<dbReference type="GO" id="GO:0051603">
    <property type="term" value="P:proteolysis involved in protein catabolic process"/>
    <property type="evidence" value="ECO:0007669"/>
    <property type="project" value="TreeGrafter"/>
</dbReference>
<dbReference type="PANTHER" id="PTHR12000:SF42">
    <property type="entry name" value="LEGUMAIN"/>
    <property type="match status" value="1"/>
</dbReference>
<dbReference type="PRINTS" id="PR00776">
    <property type="entry name" value="HEMOGLOBNASE"/>
</dbReference>
<dbReference type="GO" id="GO:0005773">
    <property type="term" value="C:vacuole"/>
    <property type="evidence" value="ECO:0007669"/>
    <property type="project" value="GOC"/>
</dbReference>
<organism evidence="2 3">
    <name type="scientific">Meloidogyne enterolobii</name>
    <name type="common">Root-knot nematode worm</name>
    <name type="synonym">Meloidogyne mayaguensis</name>
    <dbReference type="NCBI Taxonomy" id="390850"/>
    <lineage>
        <taxon>Eukaryota</taxon>
        <taxon>Metazoa</taxon>
        <taxon>Ecdysozoa</taxon>
        <taxon>Nematoda</taxon>
        <taxon>Chromadorea</taxon>
        <taxon>Rhabditida</taxon>
        <taxon>Tylenchina</taxon>
        <taxon>Tylenchomorpha</taxon>
        <taxon>Tylenchoidea</taxon>
        <taxon>Meloidogynidae</taxon>
        <taxon>Meloidogyninae</taxon>
        <taxon>Meloidogyne</taxon>
    </lineage>
</organism>
<protein>
    <submittedName>
        <fullName evidence="2">Uncharacterized protein</fullName>
    </submittedName>
</protein>
<sequence length="248" mass="28061">MMYDDIANNTQNPYKGKIFNSPEGRDVYGGVRIDYKGLDVTPENFIAVLLGDKEKTGGKRVLESTKNDKVFIFFSDHGATGFINFPADILTVKSLSDTLLLMHKKKKYGELTFYLEACEAGSMFDNHMLESLKIYAMTASNANESSWSCYCATEILPGACLGDFFSVNWMDDSDKENLLKETLAEQFEIVRNKTDRSHVQSIGSLNITYEHVSEFMGSKEPNEMGENMMSKSNPKDYPMYPQTYLIKI</sequence>
<comment type="caution">
    <text evidence="2">The sequence shown here is derived from an EMBL/GenBank/DDBJ whole genome shotgun (WGS) entry which is preliminary data.</text>
</comment>
<dbReference type="Proteomes" id="UP000580250">
    <property type="component" value="Unassembled WGS sequence"/>
</dbReference>
<evidence type="ECO:0000313" key="3">
    <source>
        <dbReference type="Proteomes" id="UP000580250"/>
    </source>
</evidence>
<name>A0A6V7WYD0_MELEN</name>
<dbReference type="EMBL" id="CAJEWN010000916">
    <property type="protein sequence ID" value="CAD2192024.1"/>
    <property type="molecule type" value="Genomic_DNA"/>
</dbReference>
<evidence type="ECO:0000256" key="1">
    <source>
        <dbReference type="ARBA" id="ARBA00009941"/>
    </source>
</evidence>
<gene>
    <name evidence="2" type="ORF">MENT_LOCUS44891</name>
</gene>
<dbReference type="OrthoDB" id="192611at2759"/>
<dbReference type="Gene3D" id="3.40.50.1460">
    <property type="match status" value="1"/>
</dbReference>
<dbReference type="Pfam" id="PF01650">
    <property type="entry name" value="Peptidase_C13"/>
    <property type="match status" value="1"/>
</dbReference>
<dbReference type="AlphaFoldDB" id="A0A6V7WYD0"/>
<evidence type="ECO:0000313" key="2">
    <source>
        <dbReference type="EMBL" id="CAD2192024.1"/>
    </source>
</evidence>
<dbReference type="GO" id="GO:0006624">
    <property type="term" value="P:vacuolar protein processing"/>
    <property type="evidence" value="ECO:0007669"/>
    <property type="project" value="TreeGrafter"/>
</dbReference>
<accession>A0A6V7WYD0</accession>
<dbReference type="GO" id="GO:0004197">
    <property type="term" value="F:cysteine-type endopeptidase activity"/>
    <property type="evidence" value="ECO:0007669"/>
    <property type="project" value="TreeGrafter"/>
</dbReference>